<dbReference type="Proteomes" id="UP000595618">
    <property type="component" value="Chromosome"/>
</dbReference>
<evidence type="ECO:0000256" key="2">
    <source>
        <dbReference type="ARBA" id="ARBA00022642"/>
    </source>
</evidence>
<feature type="domain" description="Isochorismatase-like" evidence="8">
    <location>
        <begin position="5"/>
        <end position="194"/>
    </location>
</feature>
<gene>
    <name evidence="9" type="ORF">HYW89_04325</name>
</gene>
<evidence type="ECO:0000256" key="6">
    <source>
        <dbReference type="ARBA" id="ARBA00039017"/>
    </source>
</evidence>
<sequence>MSKDALIIVDVQNDFCLGGSLPVPNGDKVVEPLNRMIGKAAKKDGGLIIASRDWHPRETNHFAEFGGRWPVHCVQGTKGAEFHPGLLLPADKAIIVSKGMAKDEDAYSAFQGSAVLTTADDITTVTMYLRDILGGCGVDTLYIGGLATDYCVKATALDARRFGYEVYLLIDACRGVAAETTSDALIEMARAGVKFIL</sequence>
<evidence type="ECO:0000256" key="4">
    <source>
        <dbReference type="ARBA" id="ARBA00022801"/>
    </source>
</evidence>
<evidence type="ECO:0000313" key="9">
    <source>
        <dbReference type="EMBL" id="QQG45195.1"/>
    </source>
</evidence>
<reference evidence="9 10" key="1">
    <citation type="submission" date="2020-07" db="EMBL/GenBank/DDBJ databases">
        <title>Huge and variable diversity of episymbiotic CPR bacteria and DPANN archaea in groundwater ecosystems.</title>
        <authorList>
            <person name="He C.Y."/>
            <person name="Keren R."/>
            <person name="Whittaker M."/>
            <person name="Farag I.F."/>
            <person name="Doudna J."/>
            <person name="Cate J.H.D."/>
            <person name="Banfield J.F."/>
        </authorList>
    </citation>
    <scope>NUCLEOTIDE SEQUENCE [LARGE SCALE GENOMIC DNA]</scope>
    <source>
        <strain evidence="9">NC_groundwater_541_Ag_S-0.1um_46_50</strain>
    </source>
</reference>
<keyword evidence="4" id="KW-0378">Hydrolase</keyword>
<dbReference type="CDD" id="cd01011">
    <property type="entry name" value="nicotinamidase"/>
    <property type="match status" value="1"/>
</dbReference>
<evidence type="ECO:0000259" key="8">
    <source>
        <dbReference type="Pfam" id="PF00857"/>
    </source>
</evidence>
<accession>A0A7T5RK69</accession>
<evidence type="ECO:0000256" key="3">
    <source>
        <dbReference type="ARBA" id="ARBA00022723"/>
    </source>
</evidence>
<evidence type="ECO:0000313" key="10">
    <source>
        <dbReference type="Proteomes" id="UP000595618"/>
    </source>
</evidence>
<dbReference type="GO" id="GO:0046872">
    <property type="term" value="F:metal ion binding"/>
    <property type="evidence" value="ECO:0007669"/>
    <property type="project" value="UniProtKB-KW"/>
</dbReference>
<evidence type="ECO:0000256" key="5">
    <source>
        <dbReference type="ARBA" id="ARBA00037900"/>
    </source>
</evidence>
<evidence type="ECO:0000256" key="1">
    <source>
        <dbReference type="ARBA" id="ARBA00006336"/>
    </source>
</evidence>
<protein>
    <recommendedName>
        <fullName evidence="6">nicotinamidase</fullName>
        <ecNumber evidence="6">3.5.1.19</ecNumber>
    </recommendedName>
    <alternativeName>
        <fullName evidence="7">Nicotinamide deamidase</fullName>
    </alternativeName>
</protein>
<dbReference type="InterPro" id="IPR036380">
    <property type="entry name" value="Isochorismatase-like_sf"/>
</dbReference>
<comment type="pathway">
    <text evidence="5">Cofactor biosynthesis; nicotinate biosynthesis; nicotinate from nicotinamide: step 1/1.</text>
</comment>
<name>A0A7T5RK69_9BACT</name>
<organism evidence="9 10">
    <name type="scientific">Candidatus Sungiibacteriota bacterium</name>
    <dbReference type="NCBI Taxonomy" id="2750080"/>
    <lineage>
        <taxon>Bacteria</taxon>
        <taxon>Candidatus Sungiibacteriota</taxon>
    </lineage>
</organism>
<dbReference type="PANTHER" id="PTHR11080:SF2">
    <property type="entry name" value="LD05707P"/>
    <property type="match status" value="1"/>
</dbReference>
<dbReference type="EMBL" id="CP066690">
    <property type="protein sequence ID" value="QQG45195.1"/>
    <property type="molecule type" value="Genomic_DNA"/>
</dbReference>
<dbReference type="EC" id="3.5.1.19" evidence="6"/>
<evidence type="ECO:0000256" key="7">
    <source>
        <dbReference type="ARBA" id="ARBA00043224"/>
    </source>
</evidence>
<dbReference type="Gene3D" id="3.40.50.850">
    <property type="entry name" value="Isochorismatase-like"/>
    <property type="match status" value="1"/>
</dbReference>
<proteinExistence type="inferred from homology"/>
<comment type="similarity">
    <text evidence="1">Belongs to the isochorismatase family.</text>
</comment>
<keyword evidence="3" id="KW-0479">Metal-binding</keyword>
<dbReference type="InterPro" id="IPR000868">
    <property type="entry name" value="Isochorismatase-like_dom"/>
</dbReference>
<dbReference type="GO" id="GO:0008936">
    <property type="term" value="F:nicotinamidase activity"/>
    <property type="evidence" value="ECO:0007669"/>
    <property type="project" value="UniProtKB-EC"/>
</dbReference>
<keyword evidence="2" id="KW-0662">Pyridine nucleotide biosynthesis</keyword>
<dbReference type="Pfam" id="PF00857">
    <property type="entry name" value="Isochorismatase"/>
    <property type="match status" value="1"/>
</dbReference>
<dbReference type="AlphaFoldDB" id="A0A7T5RK69"/>
<dbReference type="SUPFAM" id="SSF52499">
    <property type="entry name" value="Isochorismatase-like hydrolases"/>
    <property type="match status" value="1"/>
</dbReference>
<dbReference type="GO" id="GO:0019363">
    <property type="term" value="P:pyridine nucleotide biosynthetic process"/>
    <property type="evidence" value="ECO:0007669"/>
    <property type="project" value="UniProtKB-KW"/>
</dbReference>
<dbReference type="InterPro" id="IPR052347">
    <property type="entry name" value="Isochorismatase_Nicotinamidase"/>
</dbReference>
<dbReference type="PANTHER" id="PTHR11080">
    <property type="entry name" value="PYRAZINAMIDASE/NICOTINAMIDASE"/>
    <property type="match status" value="1"/>
</dbReference>